<dbReference type="AlphaFoldDB" id="L0KW04"/>
<dbReference type="GeneID" id="71811756"/>
<dbReference type="RefSeq" id="WP_015324457.1">
    <property type="nucleotide sequence ID" value="NC_019977.1"/>
</dbReference>
<evidence type="ECO:0000259" key="2">
    <source>
        <dbReference type="Pfam" id="PF23990"/>
    </source>
</evidence>
<keyword evidence="4" id="KW-1185">Reference proteome</keyword>
<accession>L0KW04</accession>
<name>L0KW04_METHD</name>
<evidence type="ECO:0000313" key="3">
    <source>
        <dbReference type="EMBL" id="AGB49291.1"/>
    </source>
</evidence>
<dbReference type="Gene3D" id="3.30.450.380">
    <property type="match status" value="1"/>
</dbReference>
<protein>
    <recommendedName>
        <fullName evidence="2">PilB3-like N-terminal domain-containing protein</fullName>
    </recommendedName>
</protein>
<dbReference type="HOGENOM" id="CLU_1307831_0_0_2"/>
<dbReference type="KEGG" id="mhz:Metho_1055"/>
<evidence type="ECO:0000313" key="4">
    <source>
        <dbReference type="Proteomes" id="UP000010866"/>
    </source>
</evidence>
<dbReference type="STRING" id="867904.Metho_1055"/>
<reference evidence="4" key="1">
    <citation type="submission" date="2012-02" db="EMBL/GenBank/DDBJ databases">
        <title>Complete sequence of chromosome of Methanomethylovorans hollandica DSM 15978.</title>
        <authorList>
            <person name="Lucas S."/>
            <person name="Copeland A."/>
            <person name="Lapidus A."/>
            <person name="Glavina del Rio T."/>
            <person name="Dalin E."/>
            <person name="Tice H."/>
            <person name="Bruce D."/>
            <person name="Goodwin L."/>
            <person name="Pitluck S."/>
            <person name="Peters L."/>
            <person name="Mikhailova N."/>
            <person name="Held B."/>
            <person name="Kyrpides N."/>
            <person name="Mavromatis K."/>
            <person name="Ivanova N."/>
            <person name="Brettin T."/>
            <person name="Detter J.C."/>
            <person name="Han C."/>
            <person name="Larimer F."/>
            <person name="Land M."/>
            <person name="Hauser L."/>
            <person name="Markowitz V."/>
            <person name="Cheng J.-F."/>
            <person name="Hugenholtz P."/>
            <person name="Woyke T."/>
            <person name="Wu D."/>
            <person name="Spring S."/>
            <person name="Schroeder M."/>
            <person name="Brambilla E."/>
            <person name="Klenk H.-P."/>
            <person name="Eisen J.A."/>
        </authorList>
    </citation>
    <scope>NUCLEOTIDE SEQUENCE [LARGE SCALE GENOMIC DNA]</scope>
    <source>
        <strain evidence="4">DSM 15978 / NBRC 107637 / DMS1</strain>
    </source>
</reference>
<dbReference type="InterPro" id="IPR056570">
    <property type="entry name" value="PilB3-like_N"/>
</dbReference>
<feature type="domain" description="PilB3-like N-terminal" evidence="2">
    <location>
        <begin position="130"/>
        <end position="201"/>
    </location>
</feature>
<feature type="coiled-coil region" evidence="1">
    <location>
        <begin position="126"/>
        <end position="153"/>
    </location>
</feature>
<dbReference type="EMBL" id="CP003362">
    <property type="protein sequence ID" value="AGB49291.1"/>
    <property type="molecule type" value="Genomic_DNA"/>
</dbReference>
<dbReference type="Pfam" id="PF23990">
    <property type="entry name" value="PilB3_N"/>
    <property type="match status" value="1"/>
</dbReference>
<proteinExistence type="predicted"/>
<organism evidence="3 4">
    <name type="scientific">Methanomethylovorans hollandica (strain DSM 15978 / NBRC 107637 / DMS1)</name>
    <dbReference type="NCBI Taxonomy" id="867904"/>
    <lineage>
        <taxon>Archaea</taxon>
        <taxon>Methanobacteriati</taxon>
        <taxon>Methanobacteriota</taxon>
        <taxon>Stenosarchaea group</taxon>
        <taxon>Methanomicrobia</taxon>
        <taxon>Methanosarcinales</taxon>
        <taxon>Methanosarcinaceae</taxon>
        <taxon>Methanomethylovorans</taxon>
    </lineage>
</organism>
<gene>
    <name evidence="3" type="ordered locus">Metho_1055</name>
</gene>
<sequence>MLDNSSVKEEDNKKTIIIEPQINRALPTTQGNVSKNTEEPTIENKVEQKDALAHIFKTEESACSLLNDIRILVPRSPKFGSPHNIEVHGPYGADENISSEAQKVIIESERAESTVESVCSVSEGGLKKKSSVLDKIRNLFEKEEQEIEKYDHEIHGQISHFSGLEGYEEIEHYWVKKPYNFVVILFNAERNNHLYYVVEPELTYFEKRFH</sequence>
<keyword evidence="1" id="KW-0175">Coiled coil</keyword>
<dbReference type="Proteomes" id="UP000010866">
    <property type="component" value="Chromosome"/>
</dbReference>
<evidence type="ECO:0000256" key="1">
    <source>
        <dbReference type="SAM" id="Coils"/>
    </source>
</evidence>